<gene>
    <name evidence="1" type="ORF">ACFPQ3_10900</name>
</gene>
<evidence type="ECO:0000313" key="2">
    <source>
        <dbReference type="Proteomes" id="UP001596110"/>
    </source>
</evidence>
<protein>
    <submittedName>
        <fullName evidence="1">Uncharacterized protein</fullName>
    </submittedName>
</protein>
<proteinExistence type="predicted"/>
<accession>A0ABW0UI82</accession>
<reference evidence="2" key="1">
    <citation type="journal article" date="2019" name="Int. J. Syst. Evol. Microbiol.">
        <title>The Global Catalogue of Microorganisms (GCM) 10K type strain sequencing project: providing services to taxonomists for standard genome sequencing and annotation.</title>
        <authorList>
            <consortium name="The Broad Institute Genomics Platform"/>
            <consortium name="The Broad Institute Genome Sequencing Center for Infectious Disease"/>
            <person name="Wu L."/>
            <person name="Ma J."/>
        </authorList>
    </citation>
    <scope>NUCLEOTIDE SEQUENCE [LARGE SCALE GENOMIC DNA]</scope>
    <source>
        <strain evidence="2">DT43</strain>
    </source>
</reference>
<name>A0ABW0UI82_9STRE</name>
<keyword evidence="2" id="KW-1185">Reference proteome</keyword>
<dbReference type="RefSeq" id="WP_156806327.1">
    <property type="nucleotide sequence ID" value="NZ_JBHSOJ010000032.1"/>
</dbReference>
<comment type="caution">
    <text evidence="1">The sequence shown here is derived from an EMBL/GenBank/DDBJ whole genome shotgun (WGS) entry which is preliminary data.</text>
</comment>
<sequence>MIVNQVCFLVPASFFYKPDINQEYFLSFRQDLEEMRRKSQSIAYRQDGYIKNNYLRRLKQYNEELDLTALKNREEFVSILKGETDEMKVACLYNLIRYYKLLPHLRTFNR</sequence>
<organism evidence="1 2">
    <name type="scientific">Streptococcus caledonicus</name>
    <dbReference type="NCBI Taxonomy" id="2614158"/>
    <lineage>
        <taxon>Bacteria</taxon>
        <taxon>Bacillati</taxon>
        <taxon>Bacillota</taxon>
        <taxon>Bacilli</taxon>
        <taxon>Lactobacillales</taxon>
        <taxon>Streptococcaceae</taxon>
        <taxon>Streptococcus</taxon>
    </lineage>
</organism>
<dbReference type="Proteomes" id="UP001596110">
    <property type="component" value="Unassembled WGS sequence"/>
</dbReference>
<evidence type="ECO:0000313" key="1">
    <source>
        <dbReference type="EMBL" id="MFC5632034.1"/>
    </source>
</evidence>
<dbReference type="EMBL" id="JBHSOJ010000032">
    <property type="protein sequence ID" value="MFC5632034.1"/>
    <property type="molecule type" value="Genomic_DNA"/>
</dbReference>